<evidence type="ECO:0000313" key="1">
    <source>
        <dbReference type="EMBL" id="HBH2622200.1"/>
    </source>
</evidence>
<protein>
    <submittedName>
        <fullName evidence="1">Uncharacterized protein</fullName>
    </submittedName>
</protein>
<reference evidence="1" key="2">
    <citation type="submission" date="2021-06" db="EMBL/GenBank/DDBJ databases">
        <authorList>
            <consortium name="NCBI Pathogen Detection Project"/>
        </authorList>
    </citation>
    <scope>NUCLEOTIDE SEQUENCE</scope>
    <source>
        <strain evidence="1">Clostridioides</strain>
    </source>
</reference>
<gene>
    <name evidence="1" type="ORF">KRQ00_004032</name>
</gene>
<dbReference type="Proteomes" id="UP000879542">
    <property type="component" value="Unassembled WGS sequence"/>
</dbReference>
<reference evidence="1" key="1">
    <citation type="journal article" date="2018" name="Genome Biol.">
        <title>SKESA: strategic k-mer extension for scrupulous assemblies.</title>
        <authorList>
            <person name="Souvorov A."/>
            <person name="Agarwala R."/>
            <person name="Lipman D.J."/>
        </authorList>
    </citation>
    <scope>NUCLEOTIDE SEQUENCE</scope>
    <source>
        <strain evidence="1">Clostridioides</strain>
    </source>
</reference>
<proteinExistence type="predicted"/>
<dbReference type="EMBL" id="DAEQIJ010000043">
    <property type="protein sequence ID" value="HBH2622200.1"/>
    <property type="molecule type" value="Genomic_DNA"/>
</dbReference>
<dbReference type="AlphaFoldDB" id="A0A9P4DB55"/>
<comment type="caution">
    <text evidence="1">The sequence shown here is derived from an EMBL/GenBank/DDBJ whole genome shotgun (WGS) entry which is preliminary data.</text>
</comment>
<organism evidence="1 2">
    <name type="scientific">Clostridioides difficile</name>
    <name type="common">Peptoclostridium difficile</name>
    <dbReference type="NCBI Taxonomy" id="1496"/>
    <lineage>
        <taxon>Bacteria</taxon>
        <taxon>Bacillati</taxon>
        <taxon>Bacillota</taxon>
        <taxon>Clostridia</taxon>
        <taxon>Peptostreptococcales</taxon>
        <taxon>Peptostreptococcaceae</taxon>
        <taxon>Clostridioides</taxon>
    </lineage>
</organism>
<dbReference type="RefSeq" id="WP_021359686.1">
    <property type="nucleotide sequence ID" value="NZ_AP025558.1"/>
</dbReference>
<evidence type="ECO:0000313" key="2">
    <source>
        <dbReference type="Proteomes" id="UP000879542"/>
    </source>
</evidence>
<accession>A0A9P4DB55</accession>
<name>A0A9P4DB55_CLODI</name>
<sequence length="123" mass="14658">MFSIYKVKLKTKRTLEQVRNQSVDFEYSEEGLKDALRYYNLIDGLEVIVLKFADEYCLANFNEEDEKTIMEAHYLLEQDEYTGCYINEYERFKRDWENGSCDGEASMVFSDDEIEIIEKLREG</sequence>